<keyword evidence="2" id="KW-0808">Transferase</keyword>
<dbReference type="GO" id="GO:0016757">
    <property type="term" value="F:glycosyltransferase activity"/>
    <property type="evidence" value="ECO:0007669"/>
    <property type="project" value="InterPro"/>
</dbReference>
<organism evidence="2 3">
    <name type="scientific">Paenisporosarcina antarctica</name>
    <dbReference type="NCBI Taxonomy" id="417367"/>
    <lineage>
        <taxon>Bacteria</taxon>
        <taxon>Bacillati</taxon>
        <taxon>Bacillota</taxon>
        <taxon>Bacilli</taxon>
        <taxon>Bacillales</taxon>
        <taxon>Caryophanaceae</taxon>
        <taxon>Paenisporosarcina</taxon>
    </lineage>
</organism>
<feature type="domain" description="Glycosyl transferase family 1" evidence="1">
    <location>
        <begin position="234"/>
        <end position="381"/>
    </location>
</feature>
<dbReference type="Proteomes" id="UP000294292">
    <property type="component" value="Chromosome"/>
</dbReference>
<reference evidence="2 3" key="1">
    <citation type="submission" date="2019-03" db="EMBL/GenBank/DDBJ databases">
        <title>Complete genome sequence of Paenisporosarcina antarctica CGMCC 1.6503T.</title>
        <authorList>
            <person name="Rong J.-C."/>
            <person name="Chi N.-Y."/>
            <person name="Zhang Q.-F."/>
        </authorList>
    </citation>
    <scope>NUCLEOTIDE SEQUENCE [LARGE SCALE GENOMIC DNA]</scope>
    <source>
        <strain evidence="2 3">CGMCC 1.6503</strain>
    </source>
</reference>
<keyword evidence="3" id="KW-1185">Reference proteome</keyword>
<dbReference type="RefSeq" id="WP_134210579.1">
    <property type="nucleotide sequence ID" value="NZ_CP038015.1"/>
</dbReference>
<accession>A0A4P6ZZ41</accession>
<dbReference type="OrthoDB" id="9813638at2"/>
<evidence type="ECO:0000259" key="1">
    <source>
        <dbReference type="Pfam" id="PF00534"/>
    </source>
</evidence>
<evidence type="ECO:0000313" key="2">
    <source>
        <dbReference type="EMBL" id="QBP42010.1"/>
    </source>
</evidence>
<dbReference type="EMBL" id="CP038015">
    <property type="protein sequence ID" value="QBP42010.1"/>
    <property type="molecule type" value="Genomic_DNA"/>
</dbReference>
<evidence type="ECO:0000313" key="3">
    <source>
        <dbReference type="Proteomes" id="UP000294292"/>
    </source>
</evidence>
<dbReference type="SUPFAM" id="SSF53756">
    <property type="entry name" value="UDP-Glycosyltransferase/glycogen phosphorylase"/>
    <property type="match status" value="1"/>
</dbReference>
<dbReference type="InterPro" id="IPR001296">
    <property type="entry name" value="Glyco_trans_1"/>
</dbReference>
<dbReference type="Pfam" id="PF00534">
    <property type="entry name" value="Glycos_transf_1"/>
    <property type="match status" value="1"/>
</dbReference>
<sequence>MKKILIISHCLEIGGAERALLGLLNSISYKENRVDLFLLRHEGEFMNLLPKEVNLLPQKREYSSLAVPIIRTLKKGLLAIAIGRYIGKKKAIQYKKNNQITTQKEDDIALEYSHKYTKRFMPKISNEKYDLAISFLTPHYFVAEKVEAKKKIAWIHTDYSSLEIDVESQKKMWSVYDNVISISDMVTEGFLGKFPSIKNKIVLIENILSSNIVQSQAILNNVDPEMPKFQNVVNILSIGRFTTAKNFDNIPLICKIIINQGFNIKWYIIGFGPDEKKIRAKIHELGMENNVIILGKKVNPYPYIKACDIYIQPSRYEGKAVTVREAQMLNKPVLITNFPTSKSQLRDGFDGIIVPLENNECAKGIIRLINDPFKQEMFINNCSNTNYDNEREVEKLYKLMEDVYG</sequence>
<dbReference type="Gene3D" id="3.40.50.2000">
    <property type="entry name" value="Glycogen Phosphorylase B"/>
    <property type="match status" value="2"/>
</dbReference>
<dbReference type="PANTHER" id="PTHR12526">
    <property type="entry name" value="GLYCOSYLTRANSFERASE"/>
    <property type="match status" value="1"/>
</dbReference>
<protein>
    <submittedName>
        <fullName evidence="2">Glycosyltransferase</fullName>
    </submittedName>
</protein>
<name>A0A4P6ZZ41_9BACL</name>
<gene>
    <name evidence="2" type="ORF">E2636_13010</name>
</gene>
<dbReference type="AlphaFoldDB" id="A0A4P6ZZ41"/>
<proteinExistence type="predicted"/>
<dbReference type="CDD" id="cd03811">
    <property type="entry name" value="GT4_GT28_WabH-like"/>
    <property type="match status" value="1"/>
</dbReference>
<dbReference type="KEGG" id="panc:E2636_13010"/>